<gene>
    <name evidence="1" type="ORF">R5R35_013613</name>
</gene>
<dbReference type="EMBL" id="JAZDUA010000196">
    <property type="protein sequence ID" value="KAK7864733.1"/>
    <property type="molecule type" value="Genomic_DNA"/>
</dbReference>
<evidence type="ECO:0000313" key="2">
    <source>
        <dbReference type="Proteomes" id="UP001378592"/>
    </source>
</evidence>
<evidence type="ECO:0000313" key="1">
    <source>
        <dbReference type="EMBL" id="KAK7864733.1"/>
    </source>
</evidence>
<reference evidence="1 2" key="1">
    <citation type="submission" date="2024-03" db="EMBL/GenBank/DDBJ databases">
        <title>The genome assembly and annotation of the cricket Gryllus longicercus Weissman &amp; Gray.</title>
        <authorList>
            <person name="Szrajer S."/>
            <person name="Gray D."/>
            <person name="Ylla G."/>
        </authorList>
    </citation>
    <scope>NUCLEOTIDE SEQUENCE [LARGE SCALE GENOMIC DNA]</scope>
    <source>
        <strain evidence="1">DAG 2021-001</strain>
        <tissue evidence="1">Whole body minus gut</tissue>
    </source>
</reference>
<dbReference type="Proteomes" id="UP001378592">
    <property type="component" value="Unassembled WGS sequence"/>
</dbReference>
<protein>
    <submittedName>
        <fullName evidence="1">Uncharacterized protein</fullName>
    </submittedName>
</protein>
<proteinExistence type="predicted"/>
<dbReference type="AlphaFoldDB" id="A0AAN9Z1Q0"/>
<accession>A0AAN9Z1Q0</accession>
<sequence length="144" mass="14741">MPVDVTHEPSIEVAQCALNPGYTVDETNANAWFTAASVPGTFAANIHDPLFGPTEVTPTIATGLNDPCAQAAIQTEHGSSAVGHAATESAADAYASLVKDLCVTEHMQETILGDESASSVCDPLPEMASAACPVDPSCPVDPFG</sequence>
<keyword evidence="2" id="KW-1185">Reference proteome</keyword>
<name>A0AAN9Z1Q0_9ORTH</name>
<comment type="caution">
    <text evidence="1">The sequence shown here is derived from an EMBL/GenBank/DDBJ whole genome shotgun (WGS) entry which is preliminary data.</text>
</comment>
<organism evidence="1 2">
    <name type="scientific">Gryllus longicercus</name>
    <dbReference type="NCBI Taxonomy" id="2509291"/>
    <lineage>
        <taxon>Eukaryota</taxon>
        <taxon>Metazoa</taxon>
        <taxon>Ecdysozoa</taxon>
        <taxon>Arthropoda</taxon>
        <taxon>Hexapoda</taxon>
        <taxon>Insecta</taxon>
        <taxon>Pterygota</taxon>
        <taxon>Neoptera</taxon>
        <taxon>Polyneoptera</taxon>
        <taxon>Orthoptera</taxon>
        <taxon>Ensifera</taxon>
        <taxon>Gryllidea</taxon>
        <taxon>Grylloidea</taxon>
        <taxon>Gryllidae</taxon>
        <taxon>Gryllinae</taxon>
        <taxon>Gryllus</taxon>
    </lineage>
</organism>